<gene>
    <name evidence="7" type="ORF">Bpfe_020194</name>
</gene>
<dbReference type="InterPro" id="IPR052954">
    <property type="entry name" value="GPCR-Ligand_Int"/>
</dbReference>
<feature type="transmembrane region" description="Helical" evidence="5">
    <location>
        <begin position="26"/>
        <end position="50"/>
    </location>
</feature>
<dbReference type="Gene3D" id="1.20.1070.10">
    <property type="entry name" value="Rhodopsin 7-helix transmembrane proteins"/>
    <property type="match status" value="1"/>
</dbReference>
<dbReference type="PANTHER" id="PTHR46641:SF2">
    <property type="entry name" value="FMRFAMIDE RECEPTOR"/>
    <property type="match status" value="1"/>
</dbReference>
<dbReference type="GO" id="GO:0016020">
    <property type="term" value="C:membrane"/>
    <property type="evidence" value="ECO:0007669"/>
    <property type="project" value="UniProtKB-SubCell"/>
</dbReference>
<keyword evidence="4 5" id="KW-0472">Membrane</keyword>
<comment type="subcellular location">
    <subcellularLocation>
        <location evidence="1">Membrane</location>
    </subcellularLocation>
</comment>
<sequence>MMDMFNSTFKSIAPLISDEEREIYEIVTLVVISSAIGLFGLGANIINIIVFARQGLNNTVNIGFVGLAISDIVSLVTIEWYCISFNPLFINSDINFFPPDVQHLSGGHPHGCFARITAWVTAYITFERCLCITFPLKVKQILTPRRTLLILVAIYFFVMLPLLPEYATAYVGLKYFPFLNKTLYGLVFTSDRYKVENLSFLLYAILMFVSFVAVVIFTAVLVVNLNKKSQWRQKSTFDSTQSETISKRDRATVKTVIVIASVLIINFTPTVAFYTGVFIVPEFSITGVNRNLFLVSAAFCFIFDTVNSSVTIISYYTMSSKFRQTFHELFSLCLRKKELWKDDIVFKTNLRKSDAVSNTEIWKGDAVFKTKLWKVDAVSKTKLWKGYTVSKTELGKDDGISRKIILSQ</sequence>
<keyword evidence="3 5" id="KW-1133">Transmembrane helix</keyword>
<evidence type="ECO:0000256" key="3">
    <source>
        <dbReference type="ARBA" id="ARBA00022989"/>
    </source>
</evidence>
<reference evidence="7" key="2">
    <citation type="submission" date="2023-04" db="EMBL/GenBank/DDBJ databases">
        <authorList>
            <person name="Bu L."/>
            <person name="Lu L."/>
            <person name="Laidemitt M.R."/>
            <person name="Zhang S.M."/>
            <person name="Mutuku M."/>
            <person name="Mkoji G."/>
            <person name="Steinauer M."/>
            <person name="Loker E.S."/>
        </authorList>
    </citation>
    <scope>NUCLEOTIDE SEQUENCE</scope>
    <source>
        <strain evidence="7">KasaAsao</strain>
        <tissue evidence="7">Whole Snail</tissue>
    </source>
</reference>
<feature type="transmembrane region" description="Helical" evidence="5">
    <location>
        <begin position="62"/>
        <end position="83"/>
    </location>
</feature>
<reference evidence="7" key="1">
    <citation type="journal article" date="2023" name="PLoS Negl. Trop. Dis.">
        <title>A genome sequence for Biomphalaria pfeifferi, the major vector snail for the human-infecting parasite Schistosoma mansoni.</title>
        <authorList>
            <person name="Bu L."/>
            <person name="Lu L."/>
            <person name="Laidemitt M.R."/>
            <person name="Zhang S.M."/>
            <person name="Mutuku M."/>
            <person name="Mkoji G."/>
            <person name="Steinauer M."/>
            <person name="Loker E.S."/>
        </authorList>
    </citation>
    <scope>NUCLEOTIDE SEQUENCE</scope>
    <source>
        <strain evidence="7">KasaAsao</strain>
    </source>
</reference>
<evidence type="ECO:0000256" key="1">
    <source>
        <dbReference type="ARBA" id="ARBA00004370"/>
    </source>
</evidence>
<feature type="transmembrane region" description="Helical" evidence="5">
    <location>
        <begin position="147"/>
        <end position="164"/>
    </location>
</feature>
<keyword evidence="2 5" id="KW-0812">Transmembrane</keyword>
<dbReference type="Pfam" id="PF10324">
    <property type="entry name" value="7TM_GPCR_Srw"/>
    <property type="match status" value="1"/>
</dbReference>
<evidence type="ECO:0000259" key="6">
    <source>
        <dbReference type="PROSITE" id="PS50262"/>
    </source>
</evidence>
<feature type="transmembrane region" description="Helical" evidence="5">
    <location>
        <begin position="200"/>
        <end position="225"/>
    </location>
</feature>
<dbReference type="PANTHER" id="PTHR46641">
    <property type="entry name" value="FMRFAMIDE RECEPTOR-RELATED"/>
    <property type="match status" value="1"/>
</dbReference>
<proteinExistence type="predicted"/>
<dbReference type="GO" id="GO:0008528">
    <property type="term" value="F:G protein-coupled peptide receptor activity"/>
    <property type="evidence" value="ECO:0007669"/>
    <property type="project" value="InterPro"/>
</dbReference>
<evidence type="ECO:0000256" key="2">
    <source>
        <dbReference type="ARBA" id="ARBA00022692"/>
    </source>
</evidence>
<keyword evidence="8" id="KW-1185">Reference proteome</keyword>
<name>A0AAD8BBI4_BIOPF</name>
<evidence type="ECO:0000313" key="8">
    <source>
        <dbReference type="Proteomes" id="UP001233172"/>
    </source>
</evidence>
<dbReference type="InterPro" id="IPR017452">
    <property type="entry name" value="GPCR_Rhodpsn_7TM"/>
</dbReference>
<dbReference type="AlphaFoldDB" id="A0AAD8BBI4"/>
<dbReference type="SUPFAM" id="SSF81321">
    <property type="entry name" value="Family A G protein-coupled receptor-like"/>
    <property type="match status" value="1"/>
</dbReference>
<comment type="caution">
    <text evidence="7">The sequence shown here is derived from an EMBL/GenBank/DDBJ whole genome shotgun (WGS) entry which is preliminary data.</text>
</comment>
<evidence type="ECO:0000256" key="4">
    <source>
        <dbReference type="ARBA" id="ARBA00023136"/>
    </source>
</evidence>
<evidence type="ECO:0000313" key="7">
    <source>
        <dbReference type="EMBL" id="KAK0050310.1"/>
    </source>
</evidence>
<accession>A0AAD8BBI4</accession>
<dbReference type="InterPro" id="IPR019427">
    <property type="entry name" value="7TM_GPCR_serpentine_rcpt_Srw"/>
</dbReference>
<keyword evidence="7" id="KW-0675">Receptor</keyword>
<feature type="transmembrane region" description="Helical" evidence="5">
    <location>
        <begin position="256"/>
        <end position="280"/>
    </location>
</feature>
<feature type="domain" description="G-protein coupled receptors family 1 profile" evidence="6">
    <location>
        <begin position="43"/>
        <end position="315"/>
    </location>
</feature>
<organism evidence="7 8">
    <name type="scientific">Biomphalaria pfeifferi</name>
    <name type="common">Bloodfluke planorb</name>
    <name type="synonym">Freshwater snail</name>
    <dbReference type="NCBI Taxonomy" id="112525"/>
    <lineage>
        <taxon>Eukaryota</taxon>
        <taxon>Metazoa</taxon>
        <taxon>Spiralia</taxon>
        <taxon>Lophotrochozoa</taxon>
        <taxon>Mollusca</taxon>
        <taxon>Gastropoda</taxon>
        <taxon>Heterobranchia</taxon>
        <taxon>Euthyneura</taxon>
        <taxon>Panpulmonata</taxon>
        <taxon>Hygrophila</taxon>
        <taxon>Lymnaeoidea</taxon>
        <taxon>Planorbidae</taxon>
        <taxon>Biomphalaria</taxon>
    </lineage>
</organism>
<protein>
    <submittedName>
        <fullName evidence="7">FMRFamide receptor</fullName>
    </submittedName>
</protein>
<evidence type="ECO:0000256" key="5">
    <source>
        <dbReference type="SAM" id="Phobius"/>
    </source>
</evidence>
<feature type="transmembrane region" description="Helical" evidence="5">
    <location>
        <begin position="292"/>
        <end position="316"/>
    </location>
</feature>
<dbReference type="PROSITE" id="PS50262">
    <property type="entry name" value="G_PROTEIN_RECEP_F1_2"/>
    <property type="match status" value="1"/>
</dbReference>
<dbReference type="Proteomes" id="UP001233172">
    <property type="component" value="Unassembled WGS sequence"/>
</dbReference>
<dbReference type="EMBL" id="JASAOG010000115">
    <property type="protein sequence ID" value="KAK0050310.1"/>
    <property type="molecule type" value="Genomic_DNA"/>
</dbReference>